<keyword evidence="5" id="KW-1185">Reference proteome</keyword>
<dbReference type="PROSITE" id="PS50211">
    <property type="entry name" value="DENN"/>
    <property type="match status" value="1"/>
</dbReference>
<organism evidence="4 5">
    <name type="scientific">Allacma fusca</name>
    <dbReference type="NCBI Taxonomy" id="39272"/>
    <lineage>
        <taxon>Eukaryota</taxon>
        <taxon>Metazoa</taxon>
        <taxon>Ecdysozoa</taxon>
        <taxon>Arthropoda</taxon>
        <taxon>Hexapoda</taxon>
        <taxon>Collembola</taxon>
        <taxon>Symphypleona</taxon>
        <taxon>Sminthuridae</taxon>
        <taxon>Allacma</taxon>
    </lineage>
</organism>
<dbReference type="GO" id="GO:0005085">
    <property type="term" value="F:guanyl-nucleotide exchange factor activity"/>
    <property type="evidence" value="ECO:0007669"/>
    <property type="project" value="TreeGrafter"/>
</dbReference>
<sequence>MHLIDSAGANEGLLHNMSNDKYFLIRRPGSWTPLAEYFVIIGYSTNPQKGGAGCGKIQQRFPTKDWQDFPFKDNIEDFCQPAGWMLSNERQEPKFFPFVLSDQIGNRQHCGCLSFYEPVAITPTKPIDEEEETDNGADSLTRSFSIVGSASVHHTIMYAPKALVIISRLQYTEAFRQCLGTIYTVHLERLDVSLETLVGNLLGHVYVPPPGGPQVRFSIGGGDRQALQSPMNSSIPVTNSCVAQLFQLLGINNALILFCAVMTEHKIIFHSKSITRLNDACHALKSLMYPFEFNHTYVPHLPASTLDVCESPTPFIYGVHSSLKDECSGLIDVIIADLDGGSIAVPDGTSIPTLPEALWTTVKDQLAMVLHPELNSADFAFPPLALKPSVQFQVDKEVRAIFLRMFALLFQGYRSCLVIIRIHPKPVIKLHKGRFLCQQGLIGDEFVGRLLDCMFFGDFMRDRGCPWRPCDIWDEVHKALPDQLRAEANDPKLVMVNIQEIAQQLALNENPNSQPYVPKIIKPPEGAHTRIHAPAFPTLNSALIEDIMQEEMSKQRLPSYSSIPKHNQPRIVPTGSKVVDIFEKRTQLMDNSARRLEVLRHCINCIFENKISDARKSIHAVIRALKSHAAKLVLCHELSHHVTGNKAMLESQQFDMVVKLMHCALQDNTKMDDYGVAAAMLPLATSFCRKLCTGVIQFAYTTIQDHPVWKNQQFWESAFYSDAQKEIKSLYMPRVESSLSSVHNNNYSLISHSHPEKRNDHHNMSCKPSEYTALEIAAEQLRLPLDNETINEFANREESTIYSQAIHYANRMVYLLVPLDVPSRRRKEINYVEEERMSNMTSVAESDSVEAASALLEDKDPVIECRTSVVRFVNKFVDHVCNEGGVTKGHKEALEAMIPGVVDMHMETLEAVIRESKRLPKVQKPKIPVPVLLPGEELVMDSLRVYMLPDGRDDSTSGGAAGPILLPAEGAVFITNYRIVFKGSPCDPYACEQVVIRSFPITSLTKEKRITVQYIAHLDQILQEGMQLRSATFQLMKLAFDEEVPSESIELFRKMINKLRHPSNIFQYFAFAEQTVSPPVAPYAMKDKNSTLKGFAKKTILLTAKKVGLKPKQSTKQKYVFRNWAQGNGGTLPASTKYVTSNNSSPNKQLSVNRDNPDGDAVSLGSVGSLSQDVSDDENLHVPLSTAFSATGSDSKSLERIMERSYYKDYKRLGLGSLNKAGSSSTSSSYLSKAESFRISSLNSTYAVCRSYPALVVVPNAISEDNLKKVARCYRGSRFPVITWKHPRTRALLVRGAAFNTKGVMGILRGNQQYAPGGGANEIHTHPEHELYLRAICNCTPLALVKQGSSWGTTDRDSILSDSAFGSSISATSNISLLRSPPSGQSTLGKSKPDSVTPESHRKNSGHRFAKAFAFSTIRYAGNSGGKSYKTYKNWMAPKPRKPVTLETSLNTPAYKSTPMLKGEGFDGSIPEQYIRPKSKAALYIFGKKSQMKGIKPDSHGKIIYIPVDFYEVRHLRASFKKLMRACIPSNLVTDPEAGYLKSVENSEWLPQITCVLDMVKNVVDIIDNQGSSAMLCLEEGWDFTAQVSCLSQLCMDPYYRTIEGFQTLIEKEWLGFGHRFARRNNMTGSDGPSSNTNFAPVFMQFLDIVHQFMRQYPMSFEFNDTYIKFLAFHSISARFRTFLADSELERVEYGFMAQDDKRGSLPRPYKTVDTSSDDKNIYMHSSRHLGGNSQLHNLGQSVFEYIDKNHAKSPTFYNFLYEKDTRTLRPADLIGNLEIWDYYVNENVGTGPAFDLEICHPETNAEEDQTLPGKETRKCITKGVDIINNVIPDAFQHCLNEIYRMETDVGHLPQQWKQHWDKLEIPNNI</sequence>
<protein>
    <recommendedName>
        <fullName evidence="6">Myotubularin-related protein 13</fullName>
    </recommendedName>
</protein>
<dbReference type="Pfam" id="PF02893">
    <property type="entry name" value="GRAM"/>
    <property type="match status" value="1"/>
</dbReference>
<evidence type="ECO:0008006" key="6">
    <source>
        <dbReference type="Google" id="ProtNLM"/>
    </source>
</evidence>
<evidence type="ECO:0000313" key="5">
    <source>
        <dbReference type="Proteomes" id="UP000708208"/>
    </source>
</evidence>
<dbReference type="PANTHER" id="PTHR10807:SF109">
    <property type="entry name" value="SET DOMAIN BINDING FACTOR, ISOFORM A"/>
    <property type="match status" value="1"/>
</dbReference>
<dbReference type="InterPro" id="IPR004182">
    <property type="entry name" value="GRAM"/>
</dbReference>
<dbReference type="CDD" id="cd14534">
    <property type="entry name" value="PTP-MTMR5-like"/>
    <property type="match status" value="1"/>
</dbReference>
<feature type="region of interest" description="Disordered" evidence="1">
    <location>
        <begin position="1140"/>
        <end position="1175"/>
    </location>
</feature>
<dbReference type="Pfam" id="PF03456">
    <property type="entry name" value="uDENN"/>
    <property type="match status" value="1"/>
</dbReference>
<gene>
    <name evidence="4" type="ORF">AFUS01_LOCUS37025</name>
</gene>
<dbReference type="InterPro" id="IPR001194">
    <property type="entry name" value="cDENN_dom"/>
</dbReference>
<feature type="domain" description="UDENN" evidence="2">
    <location>
        <begin position="38"/>
        <end position="470"/>
    </location>
</feature>
<proteinExistence type="predicted"/>
<feature type="region of interest" description="Disordered" evidence="1">
    <location>
        <begin position="1376"/>
        <end position="1405"/>
    </location>
</feature>
<dbReference type="InterPro" id="IPR010569">
    <property type="entry name" value="Myotubularin-like_Pase_dom"/>
</dbReference>
<name>A0A8J2L862_9HEXA</name>
<comment type="caution">
    <text evidence="4">The sequence shown here is derived from an EMBL/GenBank/DDBJ whole genome shotgun (WGS) entry which is preliminary data.</text>
</comment>
<dbReference type="CDD" id="cd13208">
    <property type="entry name" value="PH-GRAM_MTMR5_MTMR13"/>
    <property type="match status" value="1"/>
</dbReference>
<dbReference type="InterPro" id="IPR005113">
    <property type="entry name" value="uDENN_dom"/>
</dbReference>
<evidence type="ECO:0000256" key="1">
    <source>
        <dbReference type="SAM" id="MobiDB-lite"/>
    </source>
</evidence>
<dbReference type="Pfam" id="PF06602">
    <property type="entry name" value="Myotub-related"/>
    <property type="match status" value="1"/>
</dbReference>
<dbReference type="SMART" id="SM00799">
    <property type="entry name" value="DENN"/>
    <property type="match status" value="1"/>
</dbReference>
<dbReference type="FunFam" id="3.40.50.11500:FF:000006">
    <property type="entry name" value="SET binding factor 2"/>
    <property type="match status" value="1"/>
</dbReference>
<dbReference type="SMART" id="SM00800">
    <property type="entry name" value="uDENN"/>
    <property type="match status" value="1"/>
</dbReference>
<dbReference type="Pfam" id="PF12335">
    <property type="entry name" value="SBF2"/>
    <property type="match status" value="1"/>
</dbReference>
<dbReference type="InterPro" id="IPR037516">
    <property type="entry name" value="Tripartite_DENN"/>
</dbReference>
<dbReference type="SMART" id="SM00801">
    <property type="entry name" value="dDENN"/>
    <property type="match status" value="1"/>
</dbReference>
<evidence type="ECO:0000313" key="4">
    <source>
        <dbReference type="EMBL" id="CAG7827013.1"/>
    </source>
</evidence>
<feature type="compositionally biased region" description="Polar residues" evidence="1">
    <location>
        <begin position="1376"/>
        <end position="1389"/>
    </location>
</feature>
<dbReference type="OrthoDB" id="74314at2759"/>
<feature type="domain" description="Myotubularin phosphatase" evidence="3">
    <location>
        <begin position="1200"/>
        <end position="1785"/>
    </location>
</feature>
<evidence type="ECO:0000259" key="3">
    <source>
        <dbReference type="PROSITE" id="PS51339"/>
    </source>
</evidence>
<dbReference type="PANTHER" id="PTHR10807">
    <property type="entry name" value="MYOTUBULARIN-RELATED"/>
    <property type="match status" value="1"/>
</dbReference>
<dbReference type="InterPro" id="IPR005112">
    <property type="entry name" value="dDENN_dom"/>
</dbReference>
<reference evidence="4" key="1">
    <citation type="submission" date="2021-06" db="EMBL/GenBank/DDBJ databases">
        <authorList>
            <person name="Hodson N. C."/>
            <person name="Mongue J. A."/>
            <person name="Jaron S. K."/>
        </authorList>
    </citation>
    <scope>NUCLEOTIDE SEQUENCE</scope>
</reference>
<dbReference type="Pfam" id="PF02141">
    <property type="entry name" value="DENN"/>
    <property type="match status" value="1"/>
</dbReference>
<dbReference type="Proteomes" id="UP000708208">
    <property type="component" value="Unassembled WGS sequence"/>
</dbReference>
<dbReference type="EMBL" id="CAJVCH010541929">
    <property type="protein sequence ID" value="CAG7827013.1"/>
    <property type="molecule type" value="Genomic_DNA"/>
</dbReference>
<dbReference type="PROSITE" id="PS51339">
    <property type="entry name" value="PPASE_MYOTUBULARIN"/>
    <property type="match status" value="1"/>
</dbReference>
<dbReference type="InterPro" id="IPR022096">
    <property type="entry name" value="SBF1/SBF2"/>
</dbReference>
<dbReference type="GO" id="GO:0016020">
    <property type="term" value="C:membrane"/>
    <property type="evidence" value="ECO:0007669"/>
    <property type="project" value="TreeGrafter"/>
</dbReference>
<dbReference type="InterPro" id="IPR030564">
    <property type="entry name" value="Myotubularin"/>
</dbReference>
<evidence type="ECO:0000259" key="2">
    <source>
        <dbReference type="PROSITE" id="PS50211"/>
    </source>
</evidence>
<accession>A0A8J2L862</accession>
<feature type="compositionally biased region" description="Polar residues" evidence="1">
    <location>
        <begin position="1140"/>
        <end position="1154"/>
    </location>
</feature>
<dbReference type="SMART" id="SM00568">
    <property type="entry name" value="GRAM"/>
    <property type="match status" value="1"/>
</dbReference>
<dbReference type="GO" id="GO:0005737">
    <property type="term" value="C:cytoplasm"/>
    <property type="evidence" value="ECO:0007669"/>
    <property type="project" value="TreeGrafter"/>
</dbReference>